<reference evidence="1" key="1">
    <citation type="journal article" date="2015" name="Proc. Natl. Acad. Sci. U.S.A.">
        <title>Networks of energetic and metabolic interactions define dynamics in microbial communities.</title>
        <authorList>
            <person name="Embree M."/>
            <person name="Liu J.K."/>
            <person name="Al-Bassam M.M."/>
            <person name="Zengler K."/>
        </authorList>
    </citation>
    <scope>NUCLEOTIDE SEQUENCE</scope>
</reference>
<proteinExistence type="predicted"/>
<sequence>MRGGGHPLPGLHPLAIALSVHLIGRTRGEKPDRDIDIRS</sequence>
<dbReference type="AlphaFoldDB" id="A0A0W8FKF5"/>
<protein>
    <submittedName>
        <fullName evidence="1">Uncharacterized protein</fullName>
    </submittedName>
</protein>
<organism evidence="1">
    <name type="scientific">hydrocarbon metagenome</name>
    <dbReference type="NCBI Taxonomy" id="938273"/>
    <lineage>
        <taxon>unclassified sequences</taxon>
        <taxon>metagenomes</taxon>
        <taxon>ecological metagenomes</taxon>
    </lineage>
</organism>
<gene>
    <name evidence="1" type="ORF">ASZ90_008868</name>
</gene>
<comment type="caution">
    <text evidence="1">The sequence shown here is derived from an EMBL/GenBank/DDBJ whole genome shotgun (WGS) entry which is preliminary data.</text>
</comment>
<name>A0A0W8FKF5_9ZZZZ</name>
<evidence type="ECO:0000313" key="1">
    <source>
        <dbReference type="EMBL" id="KUG21375.1"/>
    </source>
</evidence>
<accession>A0A0W8FKF5</accession>
<dbReference type="EMBL" id="LNQE01001068">
    <property type="protein sequence ID" value="KUG21375.1"/>
    <property type="molecule type" value="Genomic_DNA"/>
</dbReference>